<gene>
    <name evidence="2" type="primary">Dana\GF27679</name>
    <name evidence="2" type="ORF">GF27679</name>
</gene>
<reference evidence="2 3" key="1">
    <citation type="journal article" date="2007" name="Nature">
        <title>Evolution of genes and genomes on the Drosophila phylogeny.</title>
        <authorList>
            <consortium name="Drosophila 12 Genomes Consortium"/>
            <person name="Clark A.G."/>
            <person name="Eisen M.B."/>
            <person name="Smith D.R."/>
            <person name="Bergman C.M."/>
            <person name="Oliver B."/>
            <person name="Markow T.A."/>
            <person name="Kaufman T.C."/>
            <person name="Kellis M."/>
            <person name="Gelbart W."/>
            <person name="Iyer V.N."/>
            <person name="Pollard D.A."/>
            <person name="Sackton T.B."/>
            <person name="Larracuente A.M."/>
            <person name="Singh N.D."/>
            <person name="Abad J.P."/>
            <person name="Abt D.N."/>
            <person name="Adryan B."/>
            <person name="Aguade M."/>
            <person name="Akashi H."/>
            <person name="Anderson W.W."/>
            <person name="Aquadro C.F."/>
            <person name="Ardell D.H."/>
            <person name="Arguello R."/>
            <person name="Artieri C.G."/>
            <person name="Barbash D.A."/>
            <person name="Barker D."/>
            <person name="Barsanti P."/>
            <person name="Batterham P."/>
            <person name="Batzoglou S."/>
            <person name="Begun D."/>
            <person name="Bhutkar A."/>
            <person name="Blanco E."/>
            <person name="Bosak S.A."/>
            <person name="Bradley R.K."/>
            <person name="Brand A.D."/>
            <person name="Brent M.R."/>
            <person name="Brooks A.N."/>
            <person name="Brown R.H."/>
            <person name="Butlin R.K."/>
            <person name="Caggese C."/>
            <person name="Calvi B.R."/>
            <person name="Bernardo de Carvalho A."/>
            <person name="Caspi A."/>
            <person name="Castrezana S."/>
            <person name="Celniker S.E."/>
            <person name="Chang J.L."/>
            <person name="Chapple C."/>
            <person name="Chatterji S."/>
            <person name="Chinwalla A."/>
            <person name="Civetta A."/>
            <person name="Clifton S.W."/>
            <person name="Comeron J.M."/>
            <person name="Costello J.C."/>
            <person name="Coyne J.A."/>
            <person name="Daub J."/>
            <person name="David R.G."/>
            <person name="Delcher A.L."/>
            <person name="Delehaunty K."/>
            <person name="Do C.B."/>
            <person name="Ebling H."/>
            <person name="Edwards K."/>
            <person name="Eickbush T."/>
            <person name="Evans J.D."/>
            <person name="Filipski A."/>
            <person name="Findeiss S."/>
            <person name="Freyhult E."/>
            <person name="Fulton L."/>
            <person name="Fulton R."/>
            <person name="Garcia A.C."/>
            <person name="Gardiner A."/>
            <person name="Garfield D.A."/>
            <person name="Garvin B.E."/>
            <person name="Gibson G."/>
            <person name="Gilbert D."/>
            <person name="Gnerre S."/>
            <person name="Godfrey J."/>
            <person name="Good R."/>
            <person name="Gotea V."/>
            <person name="Gravely B."/>
            <person name="Greenberg A.J."/>
            <person name="Griffiths-Jones S."/>
            <person name="Gross S."/>
            <person name="Guigo R."/>
            <person name="Gustafson E.A."/>
            <person name="Haerty W."/>
            <person name="Hahn M.W."/>
            <person name="Halligan D.L."/>
            <person name="Halpern A.L."/>
            <person name="Halter G.M."/>
            <person name="Han M.V."/>
            <person name="Heger A."/>
            <person name="Hillier L."/>
            <person name="Hinrichs A.S."/>
            <person name="Holmes I."/>
            <person name="Hoskins R.A."/>
            <person name="Hubisz M.J."/>
            <person name="Hultmark D."/>
            <person name="Huntley M.A."/>
            <person name="Jaffe D.B."/>
            <person name="Jagadeeshan S."/>
            <person name="Jeck W.R."/>
            <person name="Johnson J."/>
            <person name="Jones C.D."/>
            <person name="Jordan W.C."/>
            <person name="Karpen G.H."/>
            <person name="Kataoka E."/>
            <person name="Keightley P.D."/>
            <person name="Kheradpour P."/>
            <person name="Kirkness E.F."/>
            <person name="Koerich L.B."/>
            <person name="Kristiansen K."/>
            <person name="Kudrna D."/>
            <person name="Kulathinal R.J."/>
            <person name="Kumar S."/>
            <person name="Kwok R."/>
            <person name="Lander E."/>
            <person name="Langley C.H."/>
            <person name="Lapoint R."/>
            <person name="Lazzaro B.P."/>
            <person name="Lee S.J."/>
            <person name="Levesque L."/>
            <person name="Li R."/>
            <person name="Lin C.F."/>
            <person name="Lin M.F."/>
            <person name="Lindblad-Toh K."/>
            <person name="Llopart A."/>
            <person name="Long M."/>
            <person name="Low L."/>
            <person name="Lozovsky E."/>
            <person name="Lu J."/>
            <person name="Luo M."/>
            <person name="Machado C.A."/>
            <person name="Makalowski W."/>
            <person name="Marzo M."/>
            <person name="Matsuda M."/>
            <person name="Matzkin L."/>
            <person name="McAllister B."/>
            <person name="McBride C.S."/>
            <person name="McKernan B."/>
            <person name="McKernan K."/>
            <person name="Mendez-Lago M."/>
            <person name="Minx P."/>
            <person name="Mollenhauer M.U."/>
            <person name="Montooth K."/>
            <person name="Mount S.M."/>
            <person name="Mu X."/>
            <person name="Myers E."/>
            <person name="Negre B."/>
            <person name="Newfeld S."/>
            <person name="Nielsen R."/>
            <person name="Noor M.A."/>
            <person name="O'Grady P."/>
            <person name="Pachter L."/>
            <person name="Papaceit M."/>
            <person name="Parisi M.J."/>
            <person name="Parisi M."/>
            <person name="Parts L."/>
            <person name="Pedersen J.S."/>
            <person name="Pesole G."/>
            <person name="Phillippy A.M."/>
            <person name="Ponting C.P."/>
            <person name="Pop M."/>
            <person name="Porcelli D."/>
            <person name="Powell J.R."/>
            <person name="Prohaska S."/>
            <person name="Pruitt K."/>
            <person name="Puig M."/>
            <person name="Quesneville H."/>
            <person name="Ram K.R."/>
            <person name="Rand D."/>
            <person name="Rasmussen M.D."/>
            <person name="Reed L.K."/>
            <person name="Reenan R."/>
            <person name="Reily A."/>
            <person name="Remington K.A."/>
            <person name="Rieger T.T."/>
            <person name="Ritchie M.G."/>
            <person name="Robin C."/>
            <person name="Rogers Y.H."/>
            <person name="Rohde C."/>
            <person name="Rozas J."/>
            <person name="Rubenfield M.J."/>
            <person name="Ruiz A."/>
            <person name="Russo S."/>
            <person name="Salzberg S.L."/>
            <person name="Sanchez-Gracia A."/>
            <person name="Saranga D.J."/>
            <person name="Sato H."/>
            <person name="Schaeffer S.W."/>
            <person name="Schatz M.C."/>
            <person name="Schlenke T."/>
            <person name="Schwartz R."/>
            <person name="Segarra C."/>
            <person name="Singh R.S."/>
            <person name="Sirot L."/>
            <person name="Sirota M."/>
            <person name="Sisneros N.B."/>
            <person name="Smith C.D."/>
            <person name="Smith T.F."/>
            <person name="Spieth J."/>
            <person name="Stage D.E."/>
            <person name="Stark A."/>
            <person name="Stephan W."/>
            <person name="Strausberg R.L."/>
            <person name="Strempel S."/>
            <person name="Sturgill D."/>
            <person name="Sutton G."/>
            <person name="Sutton G.G."/>
            <person name="Tao W."/>
            <person name="Teichmann S."/>
            <person name="Tobari Y.N."/>
            <person name="Tomimura Y."/>
            <person name="Tsolas J.M."/>
            <person name="Valente V.L."/>
            <person name="Venter E."/>
            <person name="Venter J.C."/>
            <person name="Vicario S."/>
            <person name="Vieira F.G."/>
            <person name="Vilella A.J."/>
            <person name="Villasante A."/>
            <person name="Walenz B."/>
            <person name="Wang J."/>
            <person name="Wasserman M."/>
            <person name="Watts T."/>
            <person name="Wilson D."/>
            <person name="Wilson R.K."/>
            <person name="Wing R.A."/>
            <person name="Wolfner M.F."/>
            <person name="Wong A."/>
            <person name="Wong G.K."/>
            <person name="Wu C.I."/>
            <person name="Wu G."/>
            <person name="Yamamoto D."/>
            <person name="Yang H.P."/>
            <person name="Yang S.P."/>
            <person name="Yorke J.A."/>
            <person name="Yoshida K."/>
            <person name="Zdobnov E."/>
            <person name="Zhang P."/>
            <person name="Zhang Y."/>
            <person name="Zimin A.V."/>
            <person name="Baldwin J."/>
            <person name="Abdouelleil A."/>
            <person name="Abdulkadir J."/>
            <person name="Abebe A."/>
            <person name="Abera B."/>
            <person name="Abreu J."/>
            <person name="Acer S.C."/>
            <person name="Aftuck L."/>
            <person name="Alexander A."/>
            <person name="An P."/>
            <person name="Anderson E."/>
            <person name="Anderson S."/>
            <person name="Arachi H."/>
            <person name="Azer M."/>
            <person name="Bachantsang P."/>
            <person name="Barry A."/>
            <person name="Bayul T."/>
            <person name="Berlin A."/>
            <person name="Bessette D."/>
            <person name="Bloom T."/>
            <person name="Blye J."/>
            <person name="Boguslavskiy L."/>
            <person name="Bonnet C."/>
            <person name="Boukhgalter B."/>
            <person name="Bourzgui I."/>
            <person name="Brown A."/>
            <person name="Cahill P."/>
            <person name="Channer S."/>
            <person name="Cheshatsang Y."/>
            <person name="Chuda L."/>
            <person name="Citroen M."/>
            <person name="Collymore A."/>
            <person name="Cooke P."/>
            <person name="Costello M."/>
            <person name="D'Aco K."/>
            <person name="Daza R."/>
            <person name="De Haan G."/>
            <person name="DeGray S."/>
            <person name="DeMaso C."/>
            <person name="Dhargay N."/>
            <person name="Dooley K."/>
            <person name="Dooley E."/>
            <person name="Doricent M."/>
            <person name="Dorje P."/>
            <person name="Dorjee K."/>
            <person name="Dupes A."/>
            <person name="Elong R."/>
            <person name="Falk J."/>
            <person name="Farina A."/>
            <person name="Faro S."/>
            <person name="Ferguson D."/>
            <person name="Fisher S."/>
            <person name="Foley C.D."/>
            <person name="Franke A."/>
            <person name="Friedrich D."/>
            <person name="Gadbois L."/>
            <person name="Gearin G."/>
            <person name="Gearin C.R."/>
            <person name="Giannoukos G."/>
            <person name="Goode T."/>
            <person name="Graham J."/>
            <person name="Grandbois E."/>
            <person name="Grewal S."/>
            <person name="Gyaltsen K."/>
            <person name="Hafez N."/>
            <person name="Hagos B."/>
            <person name="Hall J."/>
            <person name="Henson C."/>
            <person name="Hollinger A."/>
            <person name="Honan T."/>
            <person name="Huard M.D."/>
            <person name="Hughes L."/>
            <person name="Hurhula B."/>
            <person name="Husby M.E."/>
            <person name="Kamat A."/>
            <person name="Kanga B."/>
            <person name="Kashin S."/>
            <person name="Khazanovich D."/>
            <person name="Kisner P."/>
            <person name="Lance K."/>
            <person name="Lara M."/>
            <person name="Lee W."/>
            <person name="Lennon N."/>
            <person name="Letendre F."/>
            <person name="LeVine R."/>
            <person name="Lipovsky A."/>
            <person name="Liu X."/>
            <person name="Liu J."/>
            <person name="Liu S."/>
            <person name="Lokyitsang T."/>
            <person name="Lokyitsang Y."/>
            <person name="Lubonja R."/>
            <person name="Lui A."/>
            <person name="MacDonald P."/>
            <person name="Magnisalis V."/>
            <person name="Maru K."/>
            <person name="Matthews C."/>
            <person name="McCusker W."/>
            <person name="McDonough S."/>
            <person name="Mehta T."/>
            <person name="Meldrim J."/>
            <person name="Meneus L."/>
            <person name="Mihai O."/>
            <person name="Mihalev A."/>
            <person name="Mihova T."/>
            <person name="Mittelman R."/>
            <person name="Mlenga V."/>
            <person name="Montmayeur A."/>
            <person name="Mulrain L."/>
            <person name="Navidi A."/>
            <person name="Naylor J."/>
            <person name="Negash T."/>
            <person name="Nguyen T."/>
            <person name="Nguyen N."/>
            <person name="Nicol R."/>
            <person name="Norbu C."/>
            <person name="Norbu N."/>
            <person name="Novod N."/>
            <person name="O'Neill B."/>
            <person name="Osman S."/>
            <person name="Markiewicz E."/>
            <person name="Oyono O.L."/>
            <person name="Patti C."/>
            <person name="Phunkhang P."/>
            <person name="Pierre F."/>
            <person name="Priest M."/>
            <person name="Raghuraman S."/>
            <person name="Rege F."/>
            <person name="Reyes R."/>
            <person name="Rise C."/>
            <person name="Rogov P."/>
            <person name="Ross K."/>
            <person name="Ryan E."/>
            <person name="Settipalli S."/>
            <person name="Shea T."/>
            <person name="Sherpa N."/>
            <person name="Shi L."/>
            <person name="Shih D."/>
            <person name="Sparrow T."/>
            <person name="Spaulding J."/>
            <person name="Stalker J."/>
            <person name="Stange-Thomann N."/>
            <person name="Stavropoulos S."/>
            <person name="Stone C."/>
            <person name="Strader C."/>
            <person name="Tesfaye S."/>
            <person name="Thomson T."/>
            <person name="Thoulutsang Y."/>
            <person name="Thoulutsang D."/>
            <person name="Topham K."/>
            <person name="Topping I."/>
            <person name="Tsamla T."/>
            <person name="Vassiliev H."/>
            <person name="Vo A."/>
            <person name="Wangchuk T."/>
            <person name="Wangdi T."/>
            <person name="Weiand M."/>
            <person name="Wilkinson J."/>
            <person name="Wilson A."/>
            <person name="Yadav S."/>
            <person name="Young G."/>
            <person name="Yu Q."/>
            <person name="Zembek L."/>
            <person name="Zhong D."/>
            <person name="Zimmer A."/>
            <person name="Zwirko Z."/>
            <person name="Jaffe D.B."/>
            <person name="Alvarez P."/>
            <person name="Brockman W."/>
            <person name="Butler J."/>
            <person name="Chin C."/>
            <person name="Gnerre S."/>
            <person name="Grabherr M."/>
            <person name="Kleber M."/>
            <person name="Mauceli E."/>
            <person name="MacCallum I."/>
        </authorList>
    </citation>
    <scope>NUCLEOTIDE SEQUENCE [LARGE SCALE GENOMIC DNA]</scope>
    <source>
        <strain evidence="3">Tucson 14024-0371.13</strain>
    </source>
</reference>
<accession>A0A0P8YKY5</accession>
<sequence>MSGRAMEKSEAEGGDQPENPGEKEQTQSPKREKRRFEAVSSPKVSVDGGDEGGASNLSDDVGGATAEEGSAAKKRVNLITPHHHPTLLFPPSPHFLCSLSFSYWLGNLFFFLAVRPCRTLGDRQKCQKKKTIYYNTATERLDERV</sequence>
<evidence type="ECO:0000313" key="3">
    <source>
        <dbReference type="Proteomes" id="UP000007801"/>
    </source>
</evidence>
<dbReference type="InParanoid" id="A0A0P8YKY5"/>
<evidence type="ECO:0000256" key="1">
    <source>
        <dbReference type="SAM" id="MobiDB-lite"/>
    </source>
</evidence>
<dbReference type="Proteomes" id="UP000007801">
    <property type="component" value="Unassembled WGS sequence"/>
</dbReference>
<keyword evidence="3" id="KW-1185">Reference proteome</keyword>
<name>A0A0P8YKY5_DROAN</name>
<dbReference type="EMBL" id="CH902617">
    <property type="protein sequence ID" value="KPU79530.1"/>
    <property type="molecule type" value="Genomic_DNA"/>
</dbReference>
<evidence type="ECO:0000313" key="2">
    <source>
        <dbReference type="EMBL" id="KPU79530.1"/>
    </source>
</evidence>
<protein>
    <submittedName>
        <fullName evidence="2">Uncharacterized protein</fullName>
    </submittedName>
</protein>
<dbReference type="OrthoDB" id="428577at2759"/>
<proteinExistence type="predicted"/>
<dbReference type="AlphaFoldDB" id="A0A0P8YKY5"/>
<feature type="compositionally biased region" description="Basic and acidic residues" evidence="1">
    <location>
        <begin position="1"/>
        <end position="11"/>
    </location>
</feature>
<feature type="region of interest" description="Disordered" evidence="1">
    <location>
        <begin position="1"/>
        <end position="73"/>
    </location>
</feature>
<organism evidence="2 3">
    <name type="scientific">Drosophila ananassae</name>
    <name type="common">Fruit fly</name>
    <dbReference type="NCBI Taxonomy" id="7217"/>
    <lineage>
        <taxon>Eukaryota</taxon>
        <taxon>Metazoa</taxon>
        <taxon>Ecdysozoa</taxon>
        <taxon>Arthropoda</taxon>
        <taxon>Hexapoda</taxon>
        <taxon>Insecta</taxon>
        <taxon>Pterygota</taxon>
        <taxon>Neoptera</taxon>
        <taxon>Endopterygota</taxon>
        <taxon>Diptera</taxon>
        <taxon>Brachycera</taxon>
        <taxon>Muscomorpha</taxon>
        <taxon>Ephydroidea</taxon>
        <taxon>Drosophilidae</taxon>
        <taxon>Drosophila</taxon>
        <taxon>Sophophora</taxon>
    </lineage>
</organism>